<organism evidence="3">
    <name type="scientific">Rhizophora mucronata</name>
    <name type="common">Asiatic mangrove</name>
    <dbReference type="NCBI Taxonomy" id="61149"/>
    <lineage>
        <taxon>Eukaryota</taxon>
        <taxon>Viridiplantae</taxon>
        <taxon>Streptophyta</taxon>
        <taxon>Embryophyta</taxon>
        <taxon>Tracheophyta</taxon>
        <taxon>Spermatophyta</taxon>
        <taxon>Magnoliopsida</taxon>
        <taxon>eudicotyledons</taxon>
        <taxon>Gunneridae</taxon>
        <taxon>Pentapetalae</taxon>
        <taxon>rosids</taxon>
        <taxon>fabids</taxon>
        <taxon>Malpighiales</taxon>
        <taxon>Rhizophoraceae</taxon>
        <taxon>Rhizophora</taxon>
    </lineage>
</organism>
<evidence type="ECO:0000313" key="3">
    <source>
        <dbReference type="EMBL" id="MBX54542.1"/>
    </source>
</evidence>
<reference evidence="3" key="1">
    <citation type="submission" date="2018-02" db="EMBL/GenBank/DDBJ databases">
        <title>Rhizophora mucronata_Transcriptome.</title>
        <authorList>
            <person name="Meera S.P."/>
            <person name="Sreeshan A."/>
            <person name="Augustine A."/>
        </authorList>
    </citation>
    <scope>NUCLEOTIDE SEQUENCE</scope>
    <source>
        <tissue evidence="3">Leaf</tissue>
    </source>
</reference>
<proteinExistence type="predicted"/>
<accession>A0A2P2PIP0</accession>
<feature type="domain" description="Nucleoside phosphorylase" evidence="2">
    <location>
        <begin position="45"/>
        <end position="300"/>
    </location>
</feature>
<sequence length="332" mass="36372">MAMAGRILVVLGLLLMAQQSLQLSTRHPLYSTIQKINENARFSFIAILGTSETNEKAFFESSSFVPNEYQPTIQLAGRTIHIGTIYAANVLYLTTGGSTINAGIITQAVIDAFSVRLIINFGSAGAINDSLSVGDVAIPKRVAFTRNINWLKYGTLDARVRGHLKIGKYNTPQEGENFLEGFDVNEVDVHKPSSNSTKYALWLLYDRYLLEIAKTLEVELAQCLDSTCLHGEPKLVVQRSASTSDVYILNFDYREHLFWEYKVSTVDTESAAVLLAAKSNGVPAIAFRGITNTAGKSSDDSNLSYLGSLNAVTVVIAFLAKLPVPYLAMPNF</sequence>
<dbReference type="PANTHER" id="PTHR21234:SF43">
    <property type="entry name" value="OS06G0112100 PROTEIN"/>
    <property type="match status" value="1"/>
</dbReference>
<evidence type="ECO:0000256" key="1">
    <source>
        <dbReference type="SAM" id="SignalP"/>
    </source>
</evidence>
<protein>
    <submittedName>
        <fullName evidence="3">Vegetative storage protein</fullName>
    </submittedName>
</protein>
<dbReference type="PANTHER" id="PTHR21234">
    <property type="entry name" value="PURINE NUCLEOSIDE PHOSPHORYLASE"/>
    <property type="match status" value="1"/>
</dbReference>
<feature type="chain" id="PRO_5015158633" evidence="1">
    <location>
        <begin position="23"/>
        <end position="332"/>
    </location>
</feature>
<dbReference type="GO" id="GO:0009116">
    <property type="term" value="P:nucleoside metabolic process"/>
    <property type="evidence" value="ECO:0007669"/>
    <property type="project" value="InterPro"/>
</dbReference>
<name>A0A2P2PIP0_RHIMU</name>
<dbReference type="CDD" id="cd09008">
    <property type="entry name" value="MTAN"/>
    <property type="match status" value="1"/>
</dbReference>
<keyword evidence="1" id="KW-0732">Signal</keyword>
<dbReference type="SUPFAM" id="SSF53167">
    <property type="entry name" value="Purine and uridine phosphorylases"/>
    <property type="match status" value="1"/>
</dbReference>
<dbReference type="Pfam" id="PF01048">
    <property type="entry name" value="PNP_UDP_1"/>
    <property type="match status" value="1"/>
</dbReference>
<dbReference type="Gene3D" id="3.40.50.1580">
    <property type="entry name" value="Nucleoside phosphorylase domain"/>
    <property type="match status" value="1"/>
</dbReference>
<dbReference type="EMBL" id="GGEC01074058">
    <property type="protein sequence ID" value="MBX54542.1"/>
    <property type="molecule type" value="Transcribed_RNA"/>
</dbReference>
<evidence type="ECO:0000259" key="2">
    <source>
        <dbReference type="Pfam" id="PF01048"/>
    </source>
</evidence>
<dbReference type="AlphaFoldDB" id="A0A2P2PIP0"/>
<dbReference type="InterPro" id="IPR000845">
    <property type="entry name" value="Nucleoside_phosphorylase_d"/>
</dbReference>
<dbReference type="InterPro" id="IPR035994">
    <property type="entry name" value="Nucleoside_phosphorylase_sf"/>
</dbReference>
<feature type="signal peptide" evidence="1">
    <location>
        <begin position="1"/>
        <end position="22"/>
    </location>
</feature>
<dbReference type="GO" id="GO:0003824">
    <property type="term" value="F:catalytic activity"/>
    <property type="evidence" value="ECO:0007669"/>
    <property type="project" value="InterPro"/>
</dbReference>